<evidence type="ECO:0000313" key="4">
    <source>
        <dbReference type="Proteomes" id="UP000887228"/>
    </source>
</evidence>
<accession>A0AA37CI64</accession>
<name>A0AA37CI64_AQUAC</name>
<protein>
    <submittedName>
        <fullName evidence="1">Uncharacterized protein</fullName>
    </submittedName>
</protein>
<comment type="caution">
    <text evidence="1">The sequence shown here is derived from an EMBL/GenBank/DDBJ whole genome shotgun (WGS) entry which is preliminary data.</text>
</comment>
<organism evidence="1 3">
    <name type="scientific">Aquipseudomonas alcaligenes</name>
    <name type="common">Pseudomonas alcaligenes</name>
    <dbReference type="NCBI Taxonomy" id="43263"/>
    <lineage>
        <taxon>Bacteria</taxon>
        <taxon>Pseudomonadati</taxon>
        <taxon>Pseudomonadota</taxon>
        <taxon>Gammaproteobacteria</taxon>
        <taxon>Pseudomonadales</taxon>
        <taxon>Pseudomonadaceae</taxon>
        <taxon>Aquipseudomonas</taxon>
    </lineage>
</organism>
<dbReference type="RefSeq" id="WP_203788684.1">
    <property type="nucleotide sequence ID" value="NZ_AP024354.1"/>
</dbReference>
<dbReference type="EMBL" id="BPMT01000026">
    <property type="protein sequence ID" value="GIZ94959.1"/>
    <property type="molecule type" value="Genomic_DNA"/>
</dbReference>
<gene>
    <name evidence="1" type="ORF">KAM435_39150</name>
    <name evidence="2" type="ORF">KAM436_39270</name>
</gene>
<evidence type="ECO:0000313" key="3">
    <source>
        <dbReference type="Proteomes" id="UP000887212"/>
    </source>
</evidence>
<evidence type="ECO:0000313" key="1">
    <source>
        <dbReference type="EMBL" id="GIZ90588.1"/>
    </source>
</evidence>
<sequence>MVAILSIIAAAVIIYLVLQLRAPNDIHRKFGLQPGQWDLISSDLGKGHPRKKLSAFGVAGEPDALFRGNSTGQIIVGEYKNRRHAGYVRRREFYQVILCIGLAREALGASNVVGVLVFKDARLQIAHDEELFRSLLGMRGECLGSMKQRKPINDRPLHRRINVRPGSRKISFPK</sequence>
<evidence type="ECO:0000313" key="2">
    <source>
        <dbReference type="EMBL" id="GIZ94959.1"/>
    </source>
</evidence>
<dbReference type="Proteomes" id="UP000887228">
    <property type="component" value="Unassembled WGS sequence"/>
</dbReference>
<dbReference type="Proteomes" id="UP000887212">
    <property type="component" value="Unassembled WGS sequence"/>
</dbReference>
<proteinExistence type="predicted"/>
<dbReference type="AlphaFoldDB" id="A0AA37CI64"/>
<dbReference type="EMBL" id="BPMS01000028">
    <property type="protein sequence ID" value="GIZ90588.1"/>
    <property type="molecule type" value="Genomic_DNA"/>
</dbReference>
<reference evidence="1 4" key="1">
    <citation type="submission" date="2021-07" db="EMBL/GenBank/DDBJ databases">
        <title>Whole genome sequencing of carbapenem-resistant Pseudomonas spp. isolated in Japan.</title>
        <authorList>
            <person name="Suzuki M."/>
            <person name="Maehana S."/>
            <person name="Kitasato H."/>
        </authorList>
    </citation>
    <scope>NUCLEOTIDE SEQUENCE</scope>
    <source>
        <strain evidence="1">KAM435</strain>
        <strain evidence="2 4">KAM436</strain>
    </source>
</reference>